<proteinExistence type="predicted"/>
<protein>
    <submittedName>
        <fullName evidence="1">Uncharacterized protein</fullName>
    </submittedName>
</protein>
<dbReference type="Proteomes" id="UP000094243">
    <property type="component" value="Unassembled WGS sequence"/>
</dbReference>
<comment type="caution">
    <text evidence="1">The sequence shown here is derived from an EMBL/GenBank/DDBJ whole genome shotgun (WGS) entry which is preliminary data.</text>
</comment>
<sequence>MMRFNLLDPNHHRGYKMPREELNRWAMIEDPIPAHALADGPPFTDADLDALIHPRHRSQTPTVLLNGWRTNRITQRQLQVCLGWSWTRCGRPEDILTPDEWLELFHAAGFTLDGQPATPIEGQILYRGSPFKYRRAWCWTPIVELAQAYAQQPERVRTSKVWVTRAPAAAQLAYVPDRGEFILDTRNLLIHEYGKPLDIRQARL</sequence>
<dbReference type="AlphaFoldDB" id="A0A1E3S362"/>
<organism evidence="1 2">
    <name type="scientific">Mycolicibacterium holsaticum</name>
    <dbReference type="NCBI Taxonomy" id="152142"/>
    <lineage>
        <taxon>Bacteria</taxon>
        <taxon>Bacillati</taxon>
        <taxon>Actinomycetota</taxon>
        <taxon>Actinomycetes</taxon>
        <taxon>Mycobacteriales</taxon>
        <taxon>Mycobacteriaceae</taxon>
        <taxon>Mycolicibacterium</taxon>
    </lineage>
</organism>
<dbReference type="EMBL" id="MIGZ01000001">
    <property type="protein sequence ID" value="ODQ96606.1"/>
    <property type="molecule type" value="Genomic_DNA"/>
</dbReference>
<evidence type="ECO:0000313" key="1">
    <source>
        <dbReference type="EMBL" id="ODQ96606.1"/>
    </source>
</evidence>
<reference evidence="2" key="1">
    <citation type="submission" date="2016-09" db="EMBL/GenBank/DDBJ databases">
        <authorList>
            <person name="Greninger A.L."/>
            <person name="Jerome K.R."/>
            <person name="Mcnair B."/>
            <person name="Wallis C."/>
            <person name="Fang F."/>
        </authorList>
    </citation>
    <scope>NUCLEOTIDE SEQUENCE [LARGE SCALE GENOMIC DNA]</scope>
    <source>
        <strain evidence="2">M7</strain>
    </source>
</reference>
<keyword evidence="2" id="KW-1185">Reference proteome</keyword>
<evidence type="ECO:0000313" key="2">
    <source>
        <dbReference type="Proteomes" id="UP000094243"/>
    </source>
</evidence>
<name>A0A1E3S362_9MYCO</name>
<accession>A0A1E3S362</accession>
<gene>
    <name evidence="1" type="ORF">BHQ17_00075</name>
</gene>